<sequence>MRTRSPSPSCWSPRSASRTSRHWSSTCISSARVYLVLEDVDTKTGRPIEFELPSDVVRHLDQHLATRTPLLCPPGTTFLFPKRTGERGVDRGALSGRIAKRIRKETGLKMNAHRFRHFAVMTWLDANPGGYEVAKRLLGHSEVSHTINMYSGMEARSAARVYSNLIGTLKGATT</sequence>
<gene>
    <name evidence="3" type="ORF">ACFQ4E_12580</name>
</gene>
<protein>
    <submittedName>
        <fullName evidence="3">Tyrosine-type recombinase/integrase</fullName>
    </submittedName>
</protein>
<dbReference type="SUPFAM" id="SSF56349">
    <property type="entry name" value="DNA breaking-rejoining enzymes"/>
    <property type="match status" value="1"/>
</dbReference>
<keyword evidence="1" id="KW-0233">DNA recombination</keyword>
<dbReference type="Pfam" id="PF00589">
    <property type="entry name" value="Phage_integrase"/>
    <property type="match status" value="1"/>
</dbReference>
<organism evidence="3 4">
    <name type="scientific">Litorisediminicola beolgyonensis</name>
    <dbReference type="NCBI Taxonomy" id="1173614"/>
    <lineage>
        <taxon>Bacteria</taxon>
        <taxon>Pseudomonadati</taxon>
        <taxon>Pseudomonadota</taxon>
        <taxon>Alphaproteobacteria</taxon>
        <taxon>Rhodobacterales</taxon>
        <taxon>Paracoccaceae</taxon>
        <taxon>Litorisediminicola</taxon>
    </lineage>
</organism>
<evidence type="ECO:0000259" key="2">
    <source>
        <dbReference type="Pfam" id="PF00589"/>
    </source>
</evidence>
<dbReference type="InterPro" id="IPR002104">
    <property type="entry name" value="Integrase_catalytic"/>
</dbReference>
<name>A0ABW3ZJM5_9RHOB</name>
<dbReference type="CDD" id="cd00397">
    <property type="entry name" value="DNA_BRE_C"/>
    <property type="match status" value="1"/>
</dbReference>
<feature type="domain" description="Tyr recombinase" evidence="2">
    <location>
        <begin position="36"/>
        <end position="151"/>
    </location>
</feature>
<dbReference type="EMBL" id="JBHTMU010000021">
    <property type="protein sequence ID" value="MFD1343260.1"/>
    <property type="molecule type" value="Genomic_DNA"/>
</dbReference>
<accession>A0ABW3ZJM5</accession>
<dbReference type="InterPro" id="IPR011010">
    <property type="entry name" value="DNA_brk_join_enz"/>
</dbReference>
<dbReference type="Gene3D" id="1.10.443.10">
    <property type="entry name" value="Intergrase catalytic core"/>
    <property type="match status" value="1"/>
</dbReference>
<evidence type="ECO:0000313" key="3">
    <source>
        <dbReference type="EMBL" id="MFD1343260.1"/>
    </source>
</evidence>
<dbReference type="InterPro" id="IPR013762">
    <property type="entry name" value="Integrase-like_cat_sf"/>
</dbReference>
<evidence type="ECO:0000313" key="4">
    <source>
        <dbReference type="Proteomes" id="UP001597135"/>
    </source>
</evidence>
<dbReference type="Proteomes" id="UP001597135">
    <property type="component" value="Unassembled WGS sequence"/>
</dbReference>
<proteinExistence type="predicted"/>
<dbReference type="RefSeq" id="WP_386804066.1">
    <property type="nucleotide sequence ID" value="NZ_JBHTMU010000021.1"/>
</dbReference>
<comment type="caution">
    <text evidence="3">The sequence shown here is derived from an EMBL/GenBank/DDBJ whole genome shotgun (WGS) entry which is preliminary data.</text>
</comment>
<reference evidence="4" key="1">
    <citation type="journal article" date="2019" name="Int. J. Syst. Evol. Microbiol.">
        <title>The Global Catalogue of Microorganisms (GCM) 10K type strain sequencing project: providing services to taxonomists for standard genome sequencing and annotation.</title>
        <authorList>
            <consortium name="The Broad Institute Genomics Platform"/>
            <consortium name="The Broad Institute Genome Sequencing Center for Infectious Disease"/>
            <person name="Wu L."/>
            <person name="Ma J."/>
        </authorList>
    </citation>
    <scope>NUCLEOTIDE SEQUENCE [LARGE SCALE GENOMIC DNA]</scope>
    <source>
        <strain evidence="4">CCUG 62953</strain>
    </source>
</reference>
<keyword evidence="4" id="KW-1185">Reference proteome</keyword>
<evidence type="ECO:0000256" key="1">
    <source>
        <dbReference type="ARBA" id="ARBA00023172"/>
    </source>
</evidence>